<feature type="transmembrane region" description="Helical" evidence="1">
    <location>
        <begin position="174"/>
        <end position="196"/>
    </location>
</feature>
<organism evidence="2 3">
    <name type="scientific">Marilutibacter penaei</name>
    <dbReference type="NCBI Taxonomy" id="2759900"/>
    <lineage>
        <taxon>Bacteria</taxon>
        <taxon>Pseudomonadati</taxon>
        <taxon>Pseudomonadota</taxon>
        <taxon>Gammaproteobacteria</taxon>
        <taxon>Lysobacterales</taxon>
        <taxon>Lysobacteraceae</taxon>
        <taxon>Marilutibacter</taxon>
    </lineage>
</organism>
<name>A0A7W3U1L2_9GAMM</name>
<feature type="transmembrane region" description="Helical" evidence="1">
    <location>
        <begin position="54"/>
        <end position="71"/>
    </location>
</feature>
<proteinExistence type="predicted"/>
<gene>
    <name evidence="2" type="ORF">H4F99_01980</name>
</gene>
<feature type="transmembrane region" description="Helical" evidence="1">
    <location>
        <begin position="77"/>
        <end position="97"/>
    </location>
</feature>
<accession>A0A7W3U1L2</accession>
<evidence type="ECO:0000256" key="1">
    <source>
        <dbReference type="SAM" id="Phobius"/>
    </source>
</evidence>
<keyword evidence="1" id="KW-0812">Transmembrane</keyword>
<dbReference type="RefSeq" id="WP_182668023.1">
    <property type="nucleotide sequence ID" value="NZ_JACHTE010000001.1"/>
</dbReference>
<evidence type="ECO:0000313" key="2">
    <source>
        <dbReference type="EMBL" id="MBB1087252.1"/>
    </source>
</evidence>
<dbReference type="AlphaFoldDB" id="A0A7W3U1L2"/>
<keyword evidence="1" id="KW-1133">Transmembrane helix</keyword>
<evidence type="ECO:0000313" key="3">
    <source>
        <dbReference type="Proteomes" id="UP000552587"/>
    </source>
</evidence>
<dbReference type="Proteomes" id="UP000552587">
    <property type="component" value="Unassembled WGS sequence"/>
</dbReference>
<sequence>MDSLLPRIALALAYPWLAHWAAHGGGGPVAALALFDLALVVLVDGLLKARPRAWLVLAALALLLWSTRHTALPRVLLLAPPMLFTGLAGLVFARSLWDPRGALITRIVAGMERCGVDALAPDLRRYTHRLSAVWACVLLLLCACNGVLAAIAVPGGALDLLGVQPAFSISRAQWSLFANLINYGLVVVLFLGEYAYRRRRFPERPYRHFGEFLLMMGRLGADFWRDLFSPRGGPR</sequence>
<dbReference type="EMBL" id="JACHTE010000001">
    <property type="protein sequence ID" value="MBB1087252.1"/>
    <property type="molecule type" value="Genomic_DNA"/>
</dbReference>
<feature type="transmembrane region" description="Helical" evidence="1">
    <location>
        <begin position="132"/>
        <end position="154"/>
    </location>
</feature>
<keyword evidence="3" id="KW-1185">Reference proteome</keyword>
<protein>
    <submittedName>
        <fullName evidence="2">Ketosynthase</fullName>
    </submittedName>
</protein>
<feature type="transmembrane region" description="Helical" evidence="1">
    <location>
        <begin position="20"/>
        <end position="42"/>
    </location>
</feature>
<keyword evidence="1" id="KW-0472">Membrane</keyword>
<comment type="caution">
    <text evidence="2">The sequence shown here is derived from an EMBL/GenBank/DDBJ whole genome shotgun (WGS) entry which is preliminary data.</text>
</comment>
<reference evidence="2 3" key="1">
    <citation type="submission" date="2020-07" db="EMBL/GenBank/DDBJ databases">
        <authorList>
            <person name="Xu S."/>
            <person name="Li A."/>
        </authorList>
    </citation>
    <scope>NUCLEOTIDE SEQUENCE [LARGE SCALE GENOMIC DNA]</scope>
    <source>
        <strain evidence="2 3">SG-8</strain>
    </source>
</reference>